<dbReference type="AlphaFoldDB" id="A0A645B1J0"/>
<gene>
    <name evidence="1" type="ORF">SDC9_106109</name>
</gene>
<reference evidence="1" key="1">
    <citation type="submission" date="2019-08" db="EMBL/GenBank/DDBJ databases">
        <authorList>
            <person name="Kucharzyk K."/>
            <person name="Murdoch R.W."/>
            <person name="Higgins S."/>
            <person name="Loffler F."/>
        </authorList>
    </citation>
    <scope>NUCLEOTIDE SEQUENCE</scope>
</reference>
<comment type="caution">
    <text evidence="1">The sequence shown here is derived from an EMBL/GenBank/DDBJ whole genome shotgun (WGS) entry which is preliminary data.</text>
</comment>
<name>A0A645B1J0_9ZZZZ</name>
<evidence type="ECO:0000313" key="1">
    <source>
        <dbReference type="EMBL" id="MPM59269.1"/>
    </source>
</evidence>
<organism evidence="1">
    <name type="scientific">bioreactor metagenome</name>
    <dbReference type="NCBI Taxonomy" id="1076179"/>
    <lineage>
        <taxon>unclassified sequences</taxon>
        <taxon>metagenomes</taxon>
        <taxon>ecological metagenomes</taxon>
    </lineage>
</organism>
<dbReference type="EMBL" id="VSSQ01017204">
    <property type="protein sequence ID" value="MPM59269.1"/>
    <property type="molecule type" value="Genomic_DNA"/>
</dbReference>
<accession>A0A645B1J0</accession>
<proteinExistence type="predicted"/>
<sequence length="136" mass="14700">MKLKKLGFTVITMILIATALTFSASAYGMGGVGIYDGAQQLGTGCLWNNSQSIDQIAYGDITAINSSYLAIKVGYTYFDTNTWIGGTLMTRAKEKSSAKYIMNQLSADDSKSLIEAQGMFCINGHTANYSHPWNNG</sequence>
<protein>
    <submittedName>
        <fullName evidence="1">Uncharacterized protein</fullName>
    </submittedName>
</protein>